<reference evidence="2" key="1">
    <citation type="submission" date="2023-10" db="EMBL/GenBank/DDBJ databases">
        <authorList>
            <person name="Chen Y."/>
            <person name="Shah S."/>
            <person name="Dougan E. K."/>
            <person name="Thang M."/>
            <person name="Chan C."/>
        </authorList>
    </citation>
    <scope>NUCLEOTIDE SEQUENCE [LARGE SCALE GENOMIC DNA]</scope>
</reference>
<sequence>MAAAGASRADLGGQPQAGPAWPSRPAPPRGADAQDGLLRHGSGVLQPRRPGGGVRPGAAQRQPREAGLPRQGQSAAAGSGRLAGRTTLQTDRHHRQCLATPVRHHVRRRKEDDAELAEIEAFADEQARRFMPTIDRRRARRTATASVGRAAQADSINFQMKTSALWQRRGSRLEVAWESSAAWSCDFFCSGWWMECGLLWGVANNLASPLCIRHISSREGAIITV</sequence>
<feature type="compositionally biased region" description="Low complexity" evidence="1">
    <location>
        <begin position="70"/>
        <end position="81"/>
    </location>
</feature>
<organism evidence="2 3">
    <name type="scientific">Prorocentrum cordatum</name>
    <dbReference type="NCBI Taxonomy" id="2364126"/>
    <lineage>
        <taxon>Eukaryota</taxon>
        <taxon>Sar</taxon>
        <taxon>Alveolata</taxon>
        <taxon>Dinophyceae</taxon>
        <taxon>Prorocentrales</taxon>
        <taxon>Prorocentraceae</taxon>
        <taxon>Prorocentrum</taxon>
    </lineage>
</organism>
<gene>
    <name evidence="2" type="ORF">PCOR1329_LOCUS24082</name>
</gene>
<protein>
    <submittedName>
        <fullName evidence="2">Uncharacterized protein</fullName>
    </submittedName>
</protein>
<feature type="region of interest" description="Disordered" evidence="1">
    <location>
        <begin position="1"/>
        <end position="81"/>
    </location>
</feature>
<name>A0ABN9RX07_9DINO</name>
<proteinExistence type="predicted"/>
<evidence type="ECO:0000313" key="3">
    <source>
        <dbReference type="Proteomes" id="UP001189429"/>
    </source>
</evidence>
<evidence type="ECO:0000256" key="1">
    <source>
        <dbReference type="SAM" id="MobiDB-lite"/>
    </source>
</evidence>
<evidence type="ECO:0000313" key="2">
    <source>
        <dbReference type="EMBL" id="CAK0823310.1"/>
    </source>
</evidence>
<accession>A0ABN9RX07</accession>
<comment type="caution">
    <text evidence="2">The sequence shown here is derived from an EMBL/GenBank/DDBJ whole genome shotgun (WGS) entry which is preliminary data.</text>
</comment>
<dbReference type="Proteomes" id="UP001189429">
    <property type="component" value="Unassembled WGS sequence"/>
</dbReference>
<keyword evidence="3" id="KW-1185">Reference proteome</keyword>
<dbReference type="EMBL" id="CAUYUJ010008236">
    <property type="protein sequence ID" value="CAK0823310.1"/>
    <property type="molecule type" value="Genomic_DNA"/>
</dbReference>